<dbReference type="OMA" id="CRRTLMG"/>
<dbReference type="Gene3D" id="3.40.30.10">
    <property type="entry name" value="Glutaredoxin"/>
    <property type="match status" value="1"/>
</dbReference>
<accession>A0A3Q0SKT4</accession>
<reference evidence="5" key="2">
    <citation type="submission" date="2025-09" db="UniProtKB">
        <authorList>
            <consortium name="Ensembl"/>
        </authorList>
    </citation>
    <scope>IDENTIFICATION</scope>
</reference>
<feature type="domain" description="TXNDC16 third thioredoxin-like" evidence="4">
    <location>
        <begin position="245"/>
        <end position="336"/>
    </location>
</feature>
<evidence type="ECO:0000313" key="5">
    <source>
        <dbReference type="Ensembl" id="ENSACIP00000023736.1"/>
    </source>
</evidence>
<dbReference type="InterPro" id="IPR040090">
    <property type="entry name" value="TXNDC16"/>
</dbReference>
<dbReference type="Ensembl" id="ENSACIT00000024357.1">
    <property type="protein sequence ID" value="ENSACIP00000023736.1"/>
    <property type="gene ID" value="ENSACIG00000018418.1"/>
</dbReference>
<dbReference type="InterPro" id="IPR057642">
    <property type="entry name" value="TXNDC16_2nd"/>
</dbReference>
<dbReference type="Proteomes" id="UP000261340">
    <property type="component" value="Unplaced"/>
</dbReference>
<dbReference type="Pfam" id="PF24510">
    <property type="entry name" value="TXNDC16_3rd"/>
    <property type="match status" value="1"/>
</dbReference>
<feature type="region of interest" description="Disordered" evidence="1">
    <location>
        <begin position="716"/>
        <end position="756"/>
    </location>
</feature>
<dbReference type="GeneTree" id="ENSGT00390000006080"/>
<dbReference type="InterPro" id="IPR036249">
    <property type="entry name" value="Thioredoxin-like_sf"/>
</dbReference>
<keyword evidence="6" id="KW-1185">Reference proteome</keyword>
<feature type="compositionally biased region" description="Basic and acidic residues" evidence="1">
    <location>
        <begin position="734"/>
        <end position="745"/>
    </location>
</feature>
<dbReference type="SUPFAM" id="SSF52833">
    <property type="entry name" value="Thioredoxin-like"/>
    <property type="match status" value="1"/>
</dbReference>
<protein>
    <submittedName>
        <fullName evidence="5">Thioredoxin domain containing 16</fullName>
    </submittedName>
</protein>
<name>A0A3Q0SKT4_AMPCI</name>
<evidence type="ECO:0000256" key="1">
    <source>
        <dbReference type="SAM" id="MobiDB-lite"/>
    </source>
</evidence>
<dbReference type="AlphaFoldDB" id="A0A3Q0SKT4"/>
<dbReference type="Pfam" id="PF24509">
    <property type="entry name" value="TXNDC16_2nd"/>
    <property type="match status" value="1"/>
</dbReference>
<evidence type="ECO:0000313" key="6">
    <source>
        <dbReference type="Proteomes" id="UP000261340"/>
    </source>
</evidence>
<evidence type="ECO:0000259" key="3">
    <source>
        <dbReference type="Pfam" id="PF24509"/>
    </source>
</evidence>
<organism evidence="5 6">
    <name type="scientific">Amphilophus citrinellus</name>
    <name type="common">Midas cichlid</name>
    <name type="synonym">Cichlasoma citrinellum</name>
    <dbReference type="NCBI Taxonomy" id="61819"/>
    <lineage>
        <taxon>Eukaryota</taxon>
        <taxon>Metazoa</taxon>
        <taxon>Chordata</taxon>
        <taxon>Craniata</taxon>
        <taxon>Vertebrata</taxon>
        <taxon>Euteleostomi</taxon>
        <taxon>Actinopterygii</taxon>
        <taxon>Neopterygii</taxon>
        <taxon>Teleostei</taxon>
        <taxon>Neoteleostei</taxon>
        <taxon>Acanthomorphata</taxon>
        <taxon>Ovalentaria</taxon>
        <taxon>Cichlomorphae</taxon>
        <taxon>Cichliformes</taxon>
        <taxon>Cichlidae</taxon>
        <taxon>New World cichlids</taxon>
        <taxon>Cichlasomatinae</taxon>
        <taxon>Heroini</taxon>
        <taxon>Amphilophus</taxon>
    </lineage>
</organism>
<feature type="domain" description="TXNDC16 second thioredoxin-like" evidence="3">
    <location>
        <begin position="120"/>
        <end position="244"/>
    </location>
</feature>
<dbReference type="CDD" id="cd02961">
    <property type="entry name" value="PDI_a_family"/>
    <property type="match status" value="1"/>
</dbReference>
<dbReference type="PANTHER" id="PTHR22699">
    <property type="entry name" value="THIOREDOXIN DOMAIN-CONTAINING PROTEIN 16"/>
    <property type="match status" value="1"/>
</dbReference>
<dbReference type="STRING" id="61819.ENSACIP00000023736"/>
<evidence type="ECO:0000256" key="2">
    <source>
        <dbReference type="SAM" id="SignalP"/>
    </source>
</evidence>
<dbReference type="PROSITE" id="PS51257">
    <property type="entry name" value="PROKAR_LIPOPROTEIN"/>
    <property type="match status" value="1"/>
</dbReference>
<evidence type="ECO:0000259" key="4">
    <source>
        <dbReference type="Pfam" id="PF24510"/>
    </source>
</evidence>
<feature type="chain" id="PRO_5018740508" evidence="2">
    <location>
        <begin position="47"/>
        <end position="756"/>
    </location>
</feature>
<sequence length="756" mass="85675">MKHPDHKTHSFLCSFHSSSVSCREHTSAMMWMWFAVFLLWMRSGRCTDKANTSDLIEYTAADFYEKLHSGKMMFIYFEHQGRLLHCSCYLHFSCNTCVRDPTLFITRHVILNIQLFSSSAILRDEIKYVHTDADLLAMEKAARGKKDIVLGYVCSLGTQEHRSIMETAYVYGSKYQFILITGGPVLKHLGVNESSHLSRVWFLHCRVHSGFTTPMTSERCPLTRMRKPLSTLSLHSFLQLMEAPLTEVYDDPSSVPPPQFPYQQTPQVFLFSHPATEHLDLDTATTLAWRLRGLALLLLVHRQSPAVKTPDEYNAAYRLPEKVLEVKYLTLHSLDEVLALFTDEEKEEEQEEDEDEDDEAVDDDDLDDEIAASVFENRVTLQDMDSVTQLTSDNFHSAVAQSGLTVVLFYLKWDAVSVAFLSSFIEVAERLAEVDGVQMSVVDCGEWTDLCAAQPGSAVPFQPITAFPSVLLLHPQDPVQHFRGMLGSEALHRLAAFTEAAKSLRGEALAGLLTDELAERWYKLYINSCFALLRLRQIVFNCFFWVPLSEEFTRAFKKKRKKNTAPELTVENLPSFLSLGKALLLLFVGEEEDKVGWRQNQALVEEMRTVVVLGGEKMERYLACWIHLGRTPAGMSVLGSYLGSMPPLPALVLTHLPSRDEIYQYPPNTPIVASSVLHWLQRVEDGTESATGLLDEDRWPPAVPFYDFLKVLDLQDPESAQQQTPKEEEEEPSREEADVDEHVVADDSNPPAHSEL</sequence>
<dbReference type="InterPro" id="IPR057645">
    <property type="entry name" value="TXNDC16_3rd"/>
</dbReference>
<feature type="region of interest" description="Disordered" evidence="1">
    <location>
        <begin position="344"/>
        <end position="364"/>
    </location>
</feature>
<dbReference type="PANTHER" id="PTHR22699:SF1">
    <property type="entry name" value="THIOREDOXIN DOMAIN-CONTAINING PROTEIN 16"/>
    <property type="match status" value="1"/>
</dbReference>
<keyword evidence="2" id="KW-0732">Signal</keyword>
<reference evidence="5" key="1">
    <citation type="submission" date="2025-08" db="UniProtKB">
        <authorList>
            <consortium name="Ensembl"/>
        </authorList>
    </citation>
    <scope>IDENTIFICATION</scope>
</reference>
<proteinExistence type="predicted"/>
<feature type="signal peptide" evidence="2">
    <location>
        <begin position="1"/>
        <end position="46"/>
    </location>
</feature>